<dbReference type="SMART" id="SM00387">
    <property type="entry name" value="HATPase_c"/>
    <property type="match status" value="1"/>
</dbReference>
<dbReference type="Gene3D" id="1.20.120.620">
    <property type="entry name" value="Backbone structure of the membrane domain of e. Coli histidine kinase receptor kdpd"/>
    <property type="match status" value="1"/>
</dbReference>
<dbReference type="PRINTS" id="PR00344">
    <property type="entry name" value="BCTRLSENSOR"/>
</dbReference>
<dbReference type="Pfam" id="PF08448">
    <property type="entry name" value="PAS_4"/>
    <property type="match status" value="2"/>
</dbReference>
<dbReference type="InterPro" id="IPR038318">
    <property type="entry name" value="KdpD_sf"/>
</dbReference>
<comment type="caution">
    <text evidence="18">The sequence shown here is derived from an EMBL/GenBank/DDBJ whole genome shotgun (WGS) entry which is preliminary data.</text>
</comment>
<accession>A0A1U7IKU8</accession>
<evidence type="ECO:0000256" key="13">
    <source>
        <dbReference type="SAM" id="Coils"/>
    </source>
</evidence>
<dbReference type="PROSITE" id="PS50113">
    <property type="entry name" value="PAC"/>
    <property type="match status" value="3"/>
</dbReference>
<keyword evidence="6 14" id="KW-0812">Transmembrane</keyword>
<keyword evidence="9" id="KW-0067">ATP-binding</keyword>
<feature type="domain" description="PAC" evidence="17">
    <location>
        <begin position="442"/>
        <end position="494"/>
    </location>
</feature>
<proteinExistence type="predicted"/>
<dbReference type="Proteomes" id="UP000185860">
    <property type="component" value="Unassembled WGS sequence"/>
</dbReference>
<evidence type="ECO:0000256" key="10">
    <source>
        <dbReference type="ARBA" id="ARBA00022989"/>
    </source>
</evidence>
<dbReference type="SUPFAM" id="SSF47384">
    <property type="entry name" value="Homodimeric domain of signal transducing histidine kinase"/>
    <property type="match status" value="1"/>
</dbReference>
<sequence length="745" mass="85651">MGRKTSLCLTTYIVPLASVTVALLLTFPLRSLLQATIFPFFYAAVAIAAWSGGLIAGLVTVGLATIVINYFFIPPLNSFVLSDLSGTVRLGSFVLVSLLINFLSAELRTAKERLEKNFQKTSQSEERFRLAVSNPSIALFHQNLDLRYQWIFNPQAFNLSEDILGKSDADLFPPTEAEALTSSKQQVIQSEKSIRQEISLTTNGGQKWYDLLIEPLKQGKQIIGVSCAAFDITERKQAEMALQESRELFESFMQYSPTTAFIKDKSGRYLYVNSFIENTFKRSRHEWLGKTDFDLFPSEAAQQWRKNDLLVLIEGKTLQVEEIVPLEDGEHYFLSFKFLLQNSTGEQLIAGMSLDISEQKRAEAALRESEARFRHLADTAPVLIWMSDTTKLCNYFNKSWLDFTGRTIEQELGNGWSDRVHPDDFQRCLDTYTTSFDARQEFKMEYRLRRFDGEYRWIFDHGIPRYTPDGDFLGYIGSCIDIHDRKQAEEQIRQLNEELEYRVKQRTEQLQATNKELEAFSYSVSHDLRAPLRHINGFVDLLQKRIGTSPALDKTSHHYLKTISDTTKEAGKLVDDLLSFSRMGRTEMRLTTIDLNQLWQEVWRDMQQDIEGRNIEWQIDSLPIVQADPTMLRLVLRNLVENAVKYTRPRTQANIQINSTSTEHETIICVRDNGVGFDMQYVNKLFGVFQRLHTNEQFEGTGIGLANVQRIIHRHGGQVWAEAELDRGAAFYFSLPNTPREVKWN</sequence>
<evidence type="ECO:0000259" key="17">
    <source>
        <dbReference type="PROSITE" id="PS50113"/>
    </source>
</evidence>
<dbReference type="EMBL" id="MRCE01000010">
    <property type="protein sequence ID" value="OKH37868.1"/>
    <property type="molecule type" value="Genomic_DNA"/>
</dbReference>
<feature type="domain" description="PAC" evidence="17">
    <location>
        <begin position="192"/>
        <end position="244"/>
    </location>
</feature>
<feature type="transmembrane region" description="Helical" evidence="14">
    <location>
        <begin position="40"/>
        <end position="72"/>
    </location>
</feature>
<dbReference type="InterPro" id="IPR000014">
    <property type="entry name" value="PAS"/>
</dbReference>
<evidence type="ECO:0000256" key="11">
    <source>
        <dbReference type="ARBA" id="ARBA00023012"/>
    </source>
</evidence>
<feature type="coiled-coil region" evidence="13">
    <location>
        <begin position="485"/>
        <end position="516"/>
    </location>
</feature>
<evidence type="ECO:0000256" key="9">
    <source>
        <dbReference type="ARBA" id="ARBA00022840"/>
    </source>
</evidence>
<dbReference type="InterPro" id="IPR001610">
    <property type="entry name" value="PAC"/>
</dbReference>
<dbReference type="OrthoDB" id="475707at2"/>
<dbReference type="Gene3D" id="1.10.287.130">
    <property type="match status" value="1"/>
</dbReference>
<evidence type="ECO:0000256" key="4">
    <source>
        <dbReference type="ARBA" id="ARBA00022553"/>
    </source>
</evidence>
<dbReference type="FunFam" id="3.30.450.20:FF:000099">
    <property type="entry name" value="Sensory box sensor histidine kinase"/>
    <property type="match status" value="1"/>
</dbReference>
<keyword evidence="13" id="KW-0175">Coiled coil</keyword>
<evidence type="ECO:0000259" key="15">
    <source>
        <dbReference type="PROSITE" id="PS50109"/>
    </source>
</evidence>
<dbReference type="SUPFAM" id="SSF55785">
    <property type="entry name" value="PYP-like sensor domain (PAS domain)"/>
    <property type="match status" value="3"/>
</dbReference>
<feature type="domain" description="Histidine kinase" evidence="15">
    <location>
        <begin position="523"/>
        <end position="739"/>
    </location>
</feature>
<dbReference type="SUPFAM" id="SSF55874">
    <property type="entry name" value="ATPase domain of HSP90 chaperone/DNA topoisomerase II/histidine kinase"/>
    <property type="match status" value="1"/>
</dbReference>
<gene>
    <name evidence="18" type="ORF">NIES2119_12015</name>
</gene>
<dbReference type="AlphaFoldDB" id="A0A1U7IKU8"/>
<dbReference type="Pfam" id="PF00512">
    <property type="entry name" value="HisKA"/>
    <property type="match status" value="1"/>
</dbReference>
<evidence type="ECO:0000256" key="12">
    <source>
        <dbReference type="ARBA" id="ARBA00023136"/>
    </source>
</evidence>
<dbReference type="CDD" id="cd00130">
    <property type="entry name" value="PAS"/>
    <property type="match status" value="3"/>
</dbReference>
<dbReference type="InterPro" id="IPR013655">
    <property type="entry name" value="PAS_fold_3"/>
</dbReference>
<evidence type="ECO:0000259" key="16">
    <source>
        <dbReference type="PROSITE" id="PS50112"/>
    </source>
</evidence>
<dbReference type="RefSeq" id="WP_073593709.1">
    <property type="nucleotide sequence ID" value="NZ_MRCE01000010.1"/>
</dbReference>
<dbReference type="FunFam" id="1.10.287.130:FF:000070">
    <property type="entry name" value="Histidine kinase sensor protein"/>
    <property type="match status" value="1"/>
</dbReference>
<feature type="transmembrane region" description="Helical" evidence="14">
    <location>
        <begin position="84"/>
        <end position="103"/>
    </location>
</feature>
<organism evidence="18 19">
    <name type="scientific">[Phormidium ambiguum] IAM M-71</name>
    <dbReference type="NCBI Taxonomy" id="454136"/>
    <lineage>
        <taxon>Bacteria</taxon>
        <taxon>Bacillati</taxon>
        <taxon>Cyanobacteriota</taxon>
        <taxon>Cyanophyceae</taxon>
        <taxon>Oscillatoriophycideae</taxon>
        <taxon>Aerosakkonematales</taxon>
        <taxon>Aerosakkonemataceae</taxon>
        <taxon>Floridanema</taxon>
    </lineage>
</organism>
<dbReference type="InterPro" id="IPR025201">
    <property type="entry name" value="KdpD_TM"/>
</dbReference>
<dbReference type="Gene3D" id="3.30.450.20">
    <property type="entry name" value="PAS domain"/>
    <property type="match status" value="3"/>
</dbReference>
<feature type="domain" description="PAS" evidence="16">
    <location>
        <begin position="245"/>
        <end position="316"/>
    </location>
</feature>
<dbReference type="GO" id="GO:0005524">
    <property type="term" value="F:ATP binding"/>
    <property type="evidence" value="ECO:0007669"/>
    <property type="project" value="UniProtKB-KW"/>
</dbReference>
<dbReference type="SMART" id="SM00388">
    <property type="entry name" value="HisKA"/>
    <property type="match status" value="1"/>
</dbReference>
<dbReference type="InterPro" id="IPR004358">
    <property type="entry name" value="Sig_transdc_His_kin-like_C"/>
</dbReference>
<dbReference type="SMART" id="SM00091">
    <property type="entry name" value="PAS"/>
    <property type="match status" value="3"/>
</dbReference>
<evidence type="ECO:0000256" key="8">
    <source>
        <dbReference type="ARBA" id="ARBA00022777"/>
    </source>
</evidence>
<dbReference type="InterPro" id="IPR052162">
    <property type="entry name" value="Sensor_kinase/Photoreceptor"/>
</dbReference>
<dbReference type="PROSITE" id="PS50112">
    <property type="entry name" value="PAS"/>
    <property type="match status" value="2"/>
</dbReference>
<reference evidence="18 19" key="1">
    <citation type="submission" date="2016-11" db="EMBL/GenBank/DDBJ databases">
        <title>Draft Genome Sequences of Nine Cyanobacterial Strains from Diverse Habitats.</title>
        <authorList>
            <person name="Zhu T."/>
            <person name="Hou S."/>
            <person name="Lu X."/>
            <person name="Hess W.R."/>
        </authorList>
    </citation>
    <scope>NUCLEOTIDE SEQUENCE [LARGE SCALE GENOMIC DNA]</scope>
    <source>
        <strain evidence="18 19">IAM M-71</strain>
    </source>
</reference>
<evidence type="ECO:0000256" key="6">
    <source>
        <dbReference type="ARBA" id="ARBA00022692"/>
    </source>
</evidence>
<dbReference type="NCBIfam" id="TIGR00229">
    <property type="entry name" value="sensory_box"/>
    <property type="match status" value="3"/>
</dbReference>
<dbReference type="InterPro" id="IPR000700">
    <property type="entry name" value="PAS-assoc_C"/>
</dbReference>
<dbReference type="Gene3D" id="3.30.565.10">
    <property type="entry name" value="Histidine kinase-like ATPase, C-terminal domain"/>
    <property type="match status" value="1"/>
</dbReference>
<dbReference type="PANTHER" id="PTHR43304:SF1">
    <property type="entry name" value="PAC DOMAIN-CONTAINING PROTEIN"/>
    <property type="match status" value="1"/>
</dbReference>
<keyword evidence="5" id="KW-0808">Transferase</keyword>
<dbReference type="Pfam" id="PF13493">
    <property type="entry name" value="DUF4118"/>
    <property type="match status" value="1"/>
</dbReference>
<protein>
    <recommendedName>
        <fullName evidence="3">histidine kinase</fullName>
        <ecNumber evidence="3">2.7.13.3</ecNumber>
    </recommendedName>
</protein>
<keyword evidence="8" id="KW-0418">Kinase</keyword>
<dbReference type="EC" id="2.7.13.3" evidence="3"/>
<keyword evidence="4" id="KW-0597">Phosphoprotein</keyword>
<evidence type="ECO:0000256" key="1">
    <source>
        <dbReference type="ARBA" id="ARBA00000085"/>
    </source>
</evidence>
<dbReference type="InterPro" id="IPR035965">
    <property type="entry name" value="PAS-like_dom_sf"/>
</dbReference>
<feature type="transmembrane region" description="Helical" evidence="14">
    <location>
        <begin position="12"/>
        <end position="33"/>
    </location>
</feature>
<dbReference type="InterPro" id="IPR003594">
    <property type="entry name" value="HATPase_dom"/>
</dbReference>
<dbReference type="InterPro" id="IPR013656">
    <property type="entry name" value="PAS_4"/>
</dbReference>
<dbReference type="Pfam" id="PF08447">
    <property type="entry name" value="PAS_3"/>
    <property type="match status" value="1"/>
</dbReference>
<dbReference type="InterPro" id="IPR005467">
    <property type="entry name" value="His_kinase_dom"/>
</dbReference>
<keyword evidence="7" id="KW-0547">Nucleotide-binding</keyword>
<keyword evidence="11" id="KW-0902">Two-component regulatory system</keyword>
<name>A0A1U7IKU8_9CYAN</name>
<dbReference type="InterPro" id="IPR036890">
    <property type="entry name" value="HATPase_C_sf"/>
</dbReference>
<evidence type="ECO:0000256" key="3">
    <source>
        <dbReference type="ARBA" id="ARBA00012438"/>
    </source>
</evidence>
<evidence type="ECO:0000313" key="18">
    <source>
        <dbReference type="EMBL" id="OKH37868.1"/>
    </source>
</evidence>
<dbReference type="GO" id="GO:0000155">
    <property type="term" value="F:phosphorelay sensor kinase activity"/>
    <property type="evidence" value="ECO:0007669"/>
    <property type="project" value="InterPro"/>
</dbReference>
<evidence type="ECO:0000256" key="2">
    <source>
        <dbReference type="ARBA" id="ARBA00004141"/>
    </source>
</evidence>
<dbReference type="STRING" id="454136.NIES2119_12015"/>
<evidence type="ECO:0000256" key="5">
    <source>
        <dbReference type="ARBA" id="ARBA00022679"/>
    </source>
</evidence>
<keyword evidence="12 14" id="KW-0472">Membrane</keyword>
<dbReference type="CDD" id="cd00082">
    <property type="entry name" value="HisKA"/>
    <property type="match status" value="1"/>
</dbReference>
<dbReference type="PANTHER" id="PTHR43304">
    <property type="entry name" value="PHYTOCHROME-LIKE PROTEIN CPH1"/>
    <property type="match status" value="1"/>
</dbReference>
<dbReference type="InterPro" id="IPR036097">
    <property type="entry name" value="HisK_dim/P_sf"/>
</dbReference>
<keyword evidence="10 14" id="KW-1133">Transmembrane helix</keyword>
<dbReference type="FunFam" id="3.30.565.10:FF:000006">
    <property type="entry name" value="Sensor histidine kinase WalK"/>
    <property type="match status" value="1"/>
</dbReference>
<feature type="domain" description="PAC" evidence="17">
    <location>
        <begin position="316"/>
        <end position="368"/>
    </location>
</feature>
<dbReference type="GO" id="GO:0016020">
    <property type="term" value="C:membrane"/>
    <property type="evidence" value="ECO:0007669"/>
    <property type="project" value="UniProtKB-SubCell"/>
</dbReference>
<comment type="subcellular location">
    <subcellularLocation>
        <location evidence="2">Membrane</location>
        <topology evidence="2">Multi-pass membrane protein</topology>
    </subcellularLocation>
</comment>
<dbReference type="PROSITE" id="PS50109">
    <property type="entry name" value="HIS_KIN"/>
    <property type="match status" value="1"/>
</dbReference>
<evidence type="ECO:0000313" key="19">
    <source>
        <dbReference type="Proteomes" id="UP000185860"/>
    </source>
</evidence>
<evidence type="ECO:0000256" key="14">
    <source>
        <dbReference type="SAM" id="Phobius"/>
    </source>
</evidence>
<evidence type="ECO:0000256" key="7">
    <source>
        <dbReference type="ARBA" id="ARBA00022741"/>
    </source>
</evidence>
<dbReference type="SMART" id="SM00086">
    <property type="entry name" value="PAC"/>
    <property type="match status" value="2"/>
</dbReference>
<dbReference type="InterPro" id="IPR003661">
    <property type="entry name" value="HisK_dim/P_dom"/>
</dbReference>
<comment type="catalytic activity">
    <reaction evidence="1">
        <text>ATP + protein L-histidine = ADP + protein N-phospho-L-histidine.</text>
        <dbReference type="EC" id="2.7.13.3"/>
    </reaction>
</comment>
<dbReference type="Pfam" id="PF02518">
    <property type="entry name" value="HATPase_c"/>
    <property type="match status" value="1"/>
</dbReference>
<feature type="domain" description="PAS" evidence="16">
    <location>
        <begin position="369"/>
        <end position="439"/>
    </location>
</feature>